<dbReference type="EMBL" id="DOYJ01000265">
    <property type="protein sequence ID" value="HCB76418.1"/>
    <property type="molecule type" value="Genomic_DNA"/>
</dbReference>
<dbReference type="CDD" id="cd00156">
    <property type="entry name" value="REC"/>
    <property type="match status" value="1"/>
</dbReference>
<gene>
    <name evidence="4" type="ORF">DEP91_09635</name>
</gene>
<dbReference type="AlphaFoldDB" id="A0A3D0WEI0"/>
<dbReference type="PANTHER" id="PTHR44591">
    <property type="entry name" value="STRESS RESPONSE REGULATOR PROTEIN 1"/>
    <property type="match status" value="1"/>
</dbReference>
<evidence type="ECO:0000259" key="3">
    <source>
        <dbReference type="PROSITE" id="PS50110"/>
    </source>
</evidence>
<dbReference type="InterPro" id="IPR001789">
    <property type="entry name" value="Sig_transdc_resp-reg_receiver"/>
</dbReference>
<reference evidence="4 5" key="1">
    <citation type="journal article" date="2018" name="Nat. Biotechnol.">
        <title>A standardized bacterial taxonomy based on genome phylogeny substantially revises the tree of life.</title>
        <authorList>
            <person name="Parks D.H."/>
            <person name="Chuvochina M."/>
            <person name="Waite D.W."/>
            <person name="Rinke C."/>
            <person name="Skarshewski A."/>
            <person name="Chaumeil P.A."/>
            <person name="Hugenholtz P."/>
        </authorList>
    </citation>
    <scope>NUCLEOTIDE SEQUENCE [LARGE SCALE GENOMIC DNA]</scope>
    <source>
        <strain evidence="4">UBA9015</strain>
    </source>
</reference>
<sequence length="125" mass="13372">MPRILIIEDDEALRGELVELFGALGAAATGVRDGAGAEHACRGQAFDLVLCDYKLERENGLDVLRTLARGAPQALEADIYLMTGHLDLTRAAREEIAASTKGLLMKPVRAAMLRQLVAASVGRPC</sequence>
<keyword evidence="1 2" id="KW-0597">Phosphoprotein</keyword>
<feature type="modified residue" description="4-aspartylphosphate" evidence="2">
    <location>
        <position position="52"/>
    </location>
</feature>
<evidence type="ECO:0000313" key="5">
    <source>
        <dbReference type="Proteomes" id="UP000262699"/>
    </source>
</evidence>
<evidence type="ECO:0000256" key="1">
    <source>
        <dbReference type="ARBA" id="ARBA00022553"/>
    </source>
</evidence>
<evidence type="ECO:0000256" key="2">
    <source>
        <dbReference type="PROSITE-ProRule" id="PRU00169"/>
    </source>
</evidence>
<evidence type="ECO:0000313" key="4">
    <source>
        <dbReference type="EMBL" id="HCB76418.1"/>
    </source>
</evidence>
<name>A0A3D0WEI0_9SPHN</name>
<proteinExistence type="predicted"/>
<organism evidence="4 5">
    <name type="scientific">Sphingomonas bacterium</name>
    <dbReference type="NCBI Taxonomy" id="1895847"/>
    <lineage>
        <taxon>Bacteria</taxon>
        <taxon>Pseudomonadati</taxon>
        <taxon>Pseudomonadota</taxon>
        <taxon>Alphaproteobacteria</taxon>
        <taxon>Sphingomonadales</taxon>
        <taxon>Sphingomonadaceae</taxon>
        <taxon>Sphingomonas</taxon>
    </lineage>
</organism>
<dbReference type="Proteomes" id="UP000262699">
    <property type="component" value="Unassembled WGS sequence"/>
</dbReference>
<protein>
    <recommendedName>
        <fullName evidence="3">Response regulatory domain-containing protein</fullName>
    </recommendedName>
</protein>
<dbReference type="SMART" id="SM00448">
    <property type="entry name" value="REC"/>
    <property type="match status" value="1"/>
</dbReference>
<feature type="domain" description="Response regulatory" evidence="3">
    <location>
        <begin position="3"/>
        <end position="121"/>
    </location>
</feature>
<comment type="caution">
    <text evidence="4">The sequence shown here is derived from an EMBL/GenBank/DDBJ whole genome shotgun (WGS) entry which is preliminary data.</text>
</comment>
<dbReference type="PROSITE" id="PS50110">
    <property type="entry name" value="RESPONSE_REGULATORY"/>
    <property type="match status" value="1"/>
</dbReference>
<dbReference type="Gene3D" id="3.40.50.2300">
    <property type="match status" value="1"/>
</dbReference>
<dbReference type="Pfam" id="PF00072">
    <property type="entry name" value="Response_reg"/>
    <property type="match status" value="1"/>
</dbReference>
<dbReference type="PANTHER" id="PTHR44591:SF23">
    <property type="entry name" value="CHEY SUBFAMILY"/>
    <property type="match status" value="1"/>
</dbReference>
<accession>A0A3D0WEI0</accession>
<dbReference type="GO" id="GO:0000160">
    <property type="term" value="P:phosphorelay signal transduction system"/>
    <property type="evidence" value="ECO:0007669"/>
    <property type="project" value="InterPro"/>
</dbReference>
<dbReference type="InterPro" id="IPR011006">
    <property type="entry name" value="CheY-like_superfamily"/>
</dbReference>
<dbReference type="InterPro" id="IPR050595">
    <property type="entry name" value="Bact_response_regulator"/>
</dbReference>
<dbReference type="SUPFAM" id="SSF52172">
    <property type="entry name" value="CheY-like"/>
    <property type="match status" value="1"/>
</dbReference>